<dbReference type="InterPro" id="IPR019775">
    <property type="entry name" value="WD40_repeat_CS"/>
</dbReference>
<evidence type="ECO:0000259" key="15">
    <source>
        <dbReference type="PROSITE" id="PS50089"/>
    </source>
</evidence>
<keyword evidence="2 12" id="KW-0853">WD repeat</keyword>
<feature type="domain" description="RING-type" evidence="15">
    <location>
        <begin position="118"/>
        <end position="156"/>
    </location>
</feature>
<dbReference type="PROSITE" id="PS50089">
    <property type="entry name" value="ZF_RING_2"/>
    <property type="match status" value="1"/>
</dbReference>
<organism evidence="16 17">
    <name type="scientific">Sparus aurata</name>
    <name type="common">Gilthead sea bream</name>
    <dbReference type="NCBI Taxonomy" id="8175"/>
    <lineage>
        <taxon>Eukaryota</taxon>
        <taxon>Metazoa</taxon>
        <taxon>Chordata</taxon>
        <taxon>Craniata</taxon>
        <taxon>Vertebrata</taxon>
        <taxon>Euteleostomi</taxon>
        <taxon>Actinopterygii</taxon>
        <taxon>Neopterygii</taxon>
        <taxon>Teleostei</taxon>
        <taxon>Neoteleostei</taxon>
        <taxon>Acanthomorphata</taxon>
        <taxon>Eupercaria</taxon>
        <taxon>Spariformes</taxon>
        <taxon>Sparidae</taxon>
        <taxon>Sparus</taxon>
    </lineage>
</organism>
<evidence type="ECO:0000256" key="14">
    <source>
        <dbReference type="SAM" id="MobiDB-lite"/>
    </source>
</evidence>
<keyword evidence="17" id="KW-1185">Reference proteome</keyword>
<feature type="coiled-coil region" evidence="13">
    <location>
        <begin position="218"/>
        <end position="245"/>
    </location>
</feature>
<feature type="repeat" description="WD" evidence="12">
    <location>
        <begin position="522"/>
        <end position="562"/>
    </location>
</feature>
<dbReference type="SMART" id="SM00320">
    <property type="entry name" value="WD40"/>
    <property type="match status" value="6"/>
</dbReference>
<dbReference type="SUPFAM" id="SSF57850">
    <property type="entry name" value="RING/U-box"/>
    <property type="match status" value="1"/>
</dbReference>
<dbReference type="InterPro" id="IPR036322">
    <property type="entry name" value="WD40_repeat_dom_sf"/>
</dbReference>
<comment type="subcellular location">
    <subcellularLocation>
        <location evidence="1">Nucleus</location>
    </subcellularLocation>
</comment>
<dbReference type="GO" id="GO:0005634">
    <property type="term" value="C:nucleus"/>
    <property type="evidence" value="ECO:0007669"/>
    <property type="project" value="UniProtKB-SubCell"/>
</dbReference>
<dbReference type="Pfam" id="PF13923">
    <property type="entry name" value="zf-C3HC4_2"/>
    <property type="match status" value="1"/>
</dbReference>
<dbReference type="InterPro" id="IPR001680">
    <property type="entry name" value="WD40_rpt"/>
</dbReference>
<feature type="region of interest" description="Disordered" evidence="14">
    <location>
        <begin position="73"/>
        <end position="95"/>
    </location>
</feature>
<evidence type="ECO:0000256" key="2">
    <source>
        <dbReference type="ARBA" id="ARBA00022574"/>
    </source>
</evidence>
<evidence type="ECO:0000313" key="16">
    <source>
        <dbReference type="Ensembl" id="ENSSAUP00010038966.1"/>
    </source>
</evidence>
<dbReference type="PROSITE" id="PS00678">
    <property type="entry name" value="WD_REPEATS_1"/>
    <property type="match status" value="1"/>
</dbReference>
<dbReference type="InterPro" id="IPR013083">
    <property type="entry name" value="Znf_RING/FYVE/PHD"/>
</dbReference>
<proteinExistence type="predicted"/>
<dbReference type="GeneTree" id="ENSGT00920000149161"/>
<dbReference type="PANTHER" id="PTHR44080:SF1">
    <property type="entry name" value="E3 UBIQUITIN-PROTEIN LIGASE COP1"/>
    <property type="match status" value="1"/>
</dbReference>
<dbReference type="GO" id="GO:0043161">
    <property type="term" value="P:proteasome-mediated ubiquitin-dependent protein catabolic process"/>
    <property type="evidence" value="ECO:0007669"/>
    <property type="project" value="TreeGrafter"/>
</dbReference>
<reference evidence="16" key="2">
    <citation type="submission" date="2025-08" db="UniProtKB">
        <authorList>
            <consortium name="Ensembl"/>
        </authorList>
    </citation>
    <scope>IDENTIFICATION</scope>
</reference>
<evidence type="ECO:0000256" key="9">
    <source>
        <dbReference type="ARBA" id="ARBA00023054"/>
    </source>
</evidence>
<evidence type="ECO:0000256" key="12">
    <source>
        <dbReference type="PROSITE-ProRule" id="PRU00221"/>
    </source>
</evidence>
<gene>
    <name evidence="16" type="primary">COP1</name>
    <name evidence="16" type="synonym">cop1</name>
</gene>
<sequence>MMSSNRPQQNAAGANSVPGTSSSNTASTGNSNGSGGSNAVTSNGNNSGNVVPSRTFGAAGESALSVPTLAAVPSSRGGFASLSRPSASSGSRKRSLHQTPLYNGLLNSYEDKSNDFVCPICFEMIEEVHMTKCGHSFCFKCIRQSLEDSNRCPKCNYIVDNVDQLYPNFLVNELILKQKQRSEEKRLKLDHPVSTTHNGSRWQLFQDALNPDQENLDLANVNLMLELLVQKKKQLEAESQAAHRQILMEFLKEARRNKREVLYPDHDRFGKRQTWYNSTLASRRKRLTAHFEDLEQCYFSNKMSRITEEGRNLNQLDDFMECLSKFTRYNSVRPLATLSYASDLYNGSSIVSSIEFDRDCDYFAIAGVTKKIKVFEYGTVIQDAVDIHYPVNEMTCNSKISCISWSSYHKNLLASSDYEGTVILWDGFTGQRSKVYQEHEKRCWSVDFNLMDPKLLASGSDDAKVKLWSTNLDNSVASIEAKANVCCVKFSPTSRYHLAFGCADHCVHYYDLRNTKQPIMVFKGHRKAVSYAKFVNGEEIVSASTDSQLKLWNVNKPHCLRSFKGHINEKNFVGLASNGDYVACGSENNSLYLYYKGLSKTLLTFKFDTVKSVLDKDKKEDDTNEFVSAVCWRALPDGESNVLIAANSQGTIKVCVLKLHNPF</sequence>
<dbReference type="CDD" id="cd16504">
    <property type="entry name" value="RING-HC_COP1"/>
    <property type="match status" value="1"/>
</dbReference>
<dbReference type="CDD" id="cd00200">
    <property type="entry name" value="WD40"/>
    <property type="match status" value="1"/>
</dbReference>
<dbReference type="FunFam" id="2.130.10.10:FF:000090">
    <property type="entry name" value="E3 ubiquitin-protein ligase RFWD2 isoform X1"/>
    <property type="match status" value="1"/>
</dbReference>
<dbReference type="Proteomes" id="UP000472265">
    <property type="component" value="Chromosome 21"/>
</dbReference>
<feature type="region of interest" description="Disordered" evidence="14">
    <location>
        <begin position="1"/>
        <end position="53"/>
    </location>
</feature>
<dbReference type="PROSITE" id="PS50082">
    <property type="entry name" value="WD_REPEATS_2"/>
    <property type="match status" value="2"/>
</dbReference>
<evidence type="ECO:0000256" key="6">
    <source>
        <dbReference type="ARBA" id="ARBA00022771"/>
    </source>
</evidence>
<dbReference type="AlphaFoldDB" id="A0A671WJB5"/>
<dbReference type="InterPro" id="IPR017907">
    <property type="entry name" value="Znf_RING_CS"/>
</dbReference>
<keyword evidence="10" id="KW-0539">Nucleus</keyword>
<evidence type="ECO:0000256" key="5">
    <source>
        <dbReference type="ARBA" id="ARBA00022737"/>
    </source>
</evidence>
<evidence type="ECO:0000256" key="8">
    <source>
        <dbReference type="ARBA" id="ARBA00022833"/>
    </source>
</evidence>
<evidence type="ECO:0000256" key="7">
    <source>
        <dbReference type="ARBA" id="ARBA00022786"/>
    </source>
</evidence>
<name>A0A671WJB5_SPAAU</name>
<dbReference type="SUPFAM" id="SSF50978">
    <property type="entry name" value="WD40 repeat-like"/>
    <property type="match status" value="1"/>
</dbReference>
<dbReference type="PANTHER" id="PTHR44080">
    <property type="entry name" value="E3 UBIQUITIN-PROTEIN LIGASE COP1"/>
    <property type="match status" value="1"/>
</dbReference>
<evidence type="ECO:0000256" key="11">
    <source>
        <dbReference type="PROSITE-ProRule" id="PRU00175"/>
    </source>
</evidence>
<evidence type="ECO:0000256" key="1">
    <source>
        <dbReference type="ARBA" id="ARBA00004123"/>
    </source>
</evidence>
<dbReference type="InterPro" id="IPR015943">
    <property type="entry name" value="WD40/YVTN_repeat-like_dom_sf"/>
</dbReference>
<dbReference type="Pfam" id="PF00400">
    <property type="entry name" value="WD40"/>
    <property type="match status" value="5"/>
</dbReference>
<feature type="compositionally biased region" description="Low complexity" evidence="14">
    <location>
        <begin position="81"/>
        <end position="90"/>
    </location>
</feature>
<reference evidence="16" key="3">
    <citation type="submission" date="2025-09" db="UniProtKB">
        <authorList>
            <consortium name="Ensembl"/>
        </authorList>
    </citation>
    <scope>IDENTIFICATION</scope>
</reference>
<dbReference type="Gene3D" id="2.130.10.10">
    <property type="entry name" value="YVTN repeat-like/Quinoprotein amine dehydrogenase"/>
    <property type="match status" value="1"/>
</dbReference>
<evidence type="ECO:0000256" key="3">
    <source>
        <dbReference type="ARBA" id="ARBA00022679"/>
    </source>
</evidence>
<keyword evidence="3" id="KW-0808">Transferase</keyword>
<dbReference type="Ensembl" id="ENSSAUT00010041091.1">
    <property type="protein sequence ID" value="ENSSAUP00010038966.1"/>
    <property type="gene ID" value="ENSSAUG00010016451.1"/>
</dbReference>
<keyword evidence="8" id="KW-0862">Zinc</keyword>
<accession>A0A671WJB5</accession>
<dbReference type="SMART" id="SM00184">
    <property type="entry name" value="RING"/>
    <property type="match status" value="1"/>
</dbReference>
<dbReference type="InterPro" id="IPR042755">
    <property type="entry name" value="COP1"/>
</dbReference>
<evidence type="ECO:0000256" key="10">
    <source>
        <dbReference type="ARBA" id="ARBA00023242"/>
    </source>
</evidence>
<dbReference type="Gene3D" id="3.30.40.10">
    <property type="entry name" value="Zinc/RING finger domain, C3HC4 (zinc finger)"/>
    <property type="match status" value="1"/>
</dbReference>
<protein>
    <submittedName>
        <fullName evidence="16">COP1 E3 ubiquitin ligase</fullName>
    </submittedName>
</protein>
<keyword evidence="5" id="KW-0677">Repeat</keyword>
<dbReference type="GO" id="GO:0061630">
    <property type="term" value="F:ubiquitin protein ligase activity"/>
    <property type="evidence" value="ECO:0007669"/>
    <property type="project" value="InterPro"/>
</dbReference>
<feature type="compositionally biased region" description="Polar residues" evidence="14">
    <location>
        <begin position="1"/>
        <end position="13"/>
    </location>
</feature>
<keyword evidence="9 13" id="KW-0175">Coiled coil</keyword>
<evidence type="ECO:0000256" key="13">
    <source>
        <dbReference type="SAM" id="Coils"/>
    </source>
</evidence>
<evidence type="ECO:0000313" key="17">
    <source>
        <dbReference type="Proteomes" id="UP000472265"/>
    </source>
</evidence>
<reference evidence="16" key="1">
    <citation type="submission" date="2021-04" db="EMBL/GenBank/DDBJ databases">
        <authorList>
            <consortium name="Wellcome Sanger Institute Data Sharing"/>
        </authorList>
    </citation>
    <scope>NUCLEOTIDE SEQUENCE [LARGE SCALE GENOMIC DNA]</scope>
</reference>
<dbReference type="PROSITE" id="PS00518">
    <property type="entry name" value="ZF_RING_1"/>
    <property type="match status" value="1"/>
</dbReference>
<keyword evidence="4" id="KW-0479">Metal-binding</keyword>
<dbReference type="InterPro" id="IPR001841">
    <property type="entry name" value="Znf_RING"/>
</dbReference>
<dbReference type="GO" id="GO:0008270">
    <property type="term" value="F:zinc ion binding"/>
    <property type="evidence" value="ECO:0007669"/>
    <property type="project" value="UniProtKB-KW"/>
</dbReference>
<keyword evidence="6 11" id="KW-0863">Zinc-finger</keyword>
<feature type="compositionally biased region" description="Low complexity" evidence="14">
    <location>
        <begin position="19"/>
        <end position="50"/>
    </location>
</feature>
<evidence type="ECO:0000256" key="4">
    <source>
        <dbReference type="ARBA" id="ARBA00022723"/>
    </source>
</evidence>
<keyword evidence="7" id="KW-0833">Ubl conjugation pathway</keyword>
<feature type="repeat" description="WD" evidence="12">
    <location>
        <begin position="436"/>
        <end position="478"/>
    </location>
</feature>